<feature type="transmembrane region" description="Helical" evidence="8">
    <location>
        <begin position="185"/>
        <end position="208"/>
    </location>
</feature>
<dbReference type="InterPro" id="IPR006037">
    <property type="entry name" value="RCK_C"/>
</dbReference>
<feature type="transmembrane region" description="Helical" evidence="8">
    <location>
        <begin position="31"/>
        <end position="47"/>
    </location>
</feature>
<dbReference type="GO" id="GO:0008324">
    <property type="term" value="F:monoatomic cation transmembrane transporter activity"/>
    <property type="evidence" value="ECO:0007669"/>
    <property type="project" value="InterPro"/>
</dbReference>
<evidence type="ECO:0000256" key="1">
    <source>
        <dbReference type="ARBA" id="ARBA00004141"/>
    </source>
</evidence>
<feature type="transmembrane region" description="Helical" evidence="8">
    <location>
        <begin position="7"/>
        <end position="25"/>
    </location>
</feature>
<dbReference type="InterPro" id="IPR036721">
    <property type="entry name" value="RCK_C_sf"/>
</dbReference>
<dbReference type="HOGENOM" id="CLU_020579_0_0_10"/>
<dbReference type="GO" id="GO:0016020">
    <property type="term" value="C:membrane"/>
    <property type="evidence" value="ECO:0007669"/>
    <property type="project" value="UniProtKB-SubCell"/>
</dbReference>
<dbReference type="Proteomes" id="UP000000723">
    <property type="component" value="Chromosome"/>
</dbReference>
<feature type="transmembrane region" description="Helical" evidence="8">
    <location>
        <begin position="419"/>
        <end position="442"/>
    </location>
</feature>
<dbReference type="Pfam" id="PF00999">
    <property type="entry name" value="Na_H_Exchanger"/>
    <property type="match status" value="1"/>
</dbReference>
<feature type="transmembrane region" description="Helical" evidence="8">
    <location>
        <begin position="59"/>
        <end position="78"/>
    </location>
</feature>
<dbReference type="eggNOG" id="COG0475">
    <property type="taxonomic scope" value="Bacteria"/>
</dbReference>
<feature type="transmembrane region" description="Helical" evidence="8">
    <location>
        <begin position="265"/>
        <end position="287"/>
    </location>
</feature>
<feature type="transmembrane region" description="Helical" evidence="8">
    <location>
        <begin position="149"/>
        <end position="173"/>
    </location>
</feature>
<dbReference type="Pfam" id="PF02080">
    <property type="entry name" value="TrkA_C"/>
    <property type="match status" value="2"/>
</dbReference>
<dbReference type="PANTHER" id="PTHR42751:SF3">
    <property type="entry name" value="SODIUM_GLUTAMATE SYMPORTER"/>
    <property type="match status" value="1"/>
</dbReference>
<evidence type="ECO:0000256" key="3">
    <source>
        <dbReference type="ARBA" id="ARBA00022448"/>
    </source>
</evidence>
<evidence type="ECO:0000256" key="5">
    <source>
        <dbReference type="ARBA" id="ARBA00022692"/>
    </source>
</evidence>
<keyword evidence="7 8" id="KW-0472">Membrane</keyword>
<feature type="transmembrane region" description="Helical" evidence="8">
    <location>
        <begin position="358"/>
        <end position="381"/>
    </location>
</feature>
<feature type="transmembrane region" description="Helical" evidence="8">
    <location>
        <begin position="84"/>
        <end position="106"/>
    </location>
</feature>
<dbReference type="GO" id="GO:0006813">
    <property type="term" value="P:potassium ion transport"/>
    <property type="evidence" value="ECO:0007669"/>
    <property type="project" value="UniProtKB-KW"/>
</dbReference>
<feature type="transmembrane region" description="Helical" evidence="8">
    <location>
        <begin position="118"/>
        <end position="137"/>
    </location>
</feature>
<proteinExistence type="inferred from homology"/>
<keyword evidence="6 8" id="KW-1133">Transmembrane helix</keyword>
<evidence type="ECO:0000256" key="7">
    <source>
        <dbReference type="ARBA" id="ARBA00023136"/>
    </source>
</evidence>
<dbReference type="AlphaFoldDB" id="B6YQV6"/>
<dbReference type="PROSITE" id="PS51202">
    <property type="entry name" value="RCK_C"/>
    <property type="match status" value="2"/>
</dbReference>
<evidence type="ECO:0000256" key="8">
    <source>
        <dbReference type="SAM" id="Phobius"/>
    </source>
</evidence>
<evidence type="ECO:0000259" key="9">
    <source>
        <dbReference type="PROSITE" id="PS51202"/>
    </source>
</evidence>
<reference evidence="11" key="1">
    <citation type="journal article" date="2008" name="Science">
        <title>Genome of an endosymbiont coupling N2 fixation to cellulolysis within RT protist cells in termite gut.</title>
        <authorList>
            <person name="Hongoh Y."/>
            <person name="Sharma V.K."/>
            <person name="Prakash T."/>
            <person name="Noda S."/>
            <person name="Toh H."/>
            <person name="Taylor T.D."/>
            <person name="Kudo T."/>
            <person name="Sakaki Y."/>
            <person name="Toyoda A."/>
            <person name="Hattori M."/>
            <person name="Ohkuma M."/>
        </authorList>
    </citation>
    <scope>NUCLEOTIDE SEQUENCE [LARGE SCALE GENOMIC DNA]</scope>
</reference>
<dbReference type="eggNOG" id="COG0490">
    <property type="taxonomic scope" value="Bacteria"/>
</dbReference>
<evidence type="ECO:0000313" key="11">
    <source>
        <dbReference type="Proteomes" id="UP000000723"/>
    </source>
</evidence>
<feature type="transmembrane region" description="Helical" evidence="8">
    <location>
        <begin position="220"/>
        <end position="253"/>
    </location>
</feature>
<feature type="domain" description="RCK C-terminal" evidence="9">
    <location>
        <begin position="580"/>
        <end position="664"/>
    </location>
</feature>
<sequence length="754" mass="85590">MPELHPLITDLAFILAITSIFSLLFKWLNQPVVLAYITVGIILSLFIHNKQEMYTHIKVWADIGIIFLLFGLGLEFSFKKLKKVGLSASVASVTIVISMMGLGYLAGSCFGWSHITSLFLGAMLCMSSTMIIIKIFDDYHLNKKKFTEIVWGILVIEDLIAIVLMVLFSTIAISRKFEGQELILGLTKLSTFLLFWFVLGIYFIPLTLQKTKRFLNDEVLLILAVALCLGMVFLATKAGYSSALGAFVMGSILAETIEGERIERILLPIKNFFGVLFFVSVGMLVNINTFTGIHNITSIGIVSLIVIMGQILFATIGTLLSGQNLKTAVFTGFSLAQIGEFSYIIGSLGLSLGVIEQSLYQVVVATSIVTIFVTPFTMKLAPITYNFLKEKLPPKWVHHFNKNLFDSSLIKDENLWRKLLNNMAMTTGIYFFLAFTIVFFLLKYGNLIIQNYLPGFKGNLLCSSLAILLISPFLWMIIFRDRNSPEFIQLWNENEENKIRLTFTTALQIIICMGLIMCILIRLLKLHSINAFIITLAILTTFLTSKKLQKHSNTLERRFIDNLNAKEKYKESKTIAISKDFTNNLMEQDLHLSDFKVEYNYSVVGKTLKELNFRQHFGVNVVIILRGNQKINIPRGQERLYPKDHLIVFGTDKQMEVFQTKLEEESTQMYPQYDNEEKLNTDIVLQQFEVRSDSQLIGQTILSSQIQEKYHCLLVGIERNNTSTLKLDLTIPFEKGDILWIAGEHNGIKKLKNL</sequence>
<dbReference type="KEGG" id="aps:CFPG_315"/>
<feature type="transmembrane region" description="Helical" evidence="8">
    <location>
        <begin position="458"/>
        <end position="478"/>
    </location>
</feature>
<evidence type="ECO:0000256" key="6">
    <source>
        <dbReference type="ARBA" id="ARBA00022989"/>
    </source>
</evidence>
<feature type="transmembrane region" description="Helical" evidence="8">
    <location>
        <begin position="499"/>
        <end position="523"/>
    </location>
</feature>
<feature type="transmembrane region" description="Helical" evidence="8">
    <location>
        <begin position="299"/>
        <end position="320"/>
    </location>
</feature>
<keyword evidence="3" id="KW-0813">Transport</keyword>
<dbReference type="EMBL" id="AP010656">
    <property type="protein sequence ID" value="BAG83578.1"/>
    <property type="molecule type" value="Genomic_DNA"/>
</dbReference>
<evidence type="ECO:0000313" key="10">
    <source>
        <dbReference type="EMBL" id="BAG83578.1"/>
    </source>
</evidence>
<dbReference type="OrthoDB" id="9781411at2"/>
<dbReference type="PANTHER" id="PTHR42751">
    <property type="entry name" value="SODIUM/HYDROGEN EXCHANGER FAMILY/TRKA DOMAIN PROTEIN"/>
    <property type="match status" value="1"/>
</dbReference>
<dbReference type="InterPro" id="IPR038770">
    <property type="entry name" value="Na+/solute_symporter_sf"/>
</dbReference>
<dbReference type="GO" id="GO:1902600">
    <property type="term" value="P:proton transmembrane transport"/>
    <property type="evidence" value="ECO:0007669"/>
    <property type="project" value="InterPro"/>
</dbReference>
<dbReference type="GO" id="GO:0015297">
    <property type="term" value="F:antiporter activity"/>
    <property type="evidence" value="ECO:0007669"/>
    <property type="project" value="InterPro"/>
</dbReference>
<keyword evidence="5 8" id="KW-0812">Transmembrane</keyword>
<evidence type="ECO:0000256" key="4">
    <source>
        <dbReference type="ARBA" id="ARBA00022538"/>
    </source>
</evidence>
<gene>
    <name evidence="10" type="ordered locus">CFPG_315</name>
</gene>
<accession>B6YQV6</accession>
<dbReference type="RefSeq" id="WP_012573339.1">
    <property type="nucleotide sequence ID" value="NC_011565.1"/>
</dbReference>
<dbReference type="Gene3D" id="1.20.1530.20">
    <property type="match status" value="1"/>
</dbReference>
<keyword evidence="4" id="KW-0633">Potassium transport</keyword>
<dbReference type="InterPro" id="IPR006153">
    <property type="entry name" value="Cation/H_exchanger_TM"/>
</dbReference>
<dbReference type="Gene3D" id="3.30.70.1450">
    <property type="entry name" value="Regulator of K+ conductance, C-terminal domain"/>
    <property type="match status" value="2"/>
</dbReference>
<comment type="similarity">
    <text evidence="2">Belongs to the monovalent cation:proton antiporter 2 (CPA2) transporter (TC 2.A.37) family.</text>
</comment>
<feature type="transmembrane region" description="Helical" evidence="8">
    <location>
        <begin position="327"/>
        <end position="346"/>
    </location>
</feature>
<feature type="domain" description="RCK C-terminal" evidence="9">
    <location>
        <begin position="673"/>
        <end position="754"/>
    </location>
</feature>
<keyword evidence="11" id="KW-1185">Reference proteome</keyword>
<protein>
    <submittedName>
        <fullName evidence="10">Kef-type K+(Efflux) /H+ antiporter</fullName>
    </submittedName>
</protein>
<keyword evidence="4" id="KW-0630">Potassium</keyword>
<keyword evidence="4" id="KW-0406">Ion transport</keyword>
<comment type="subcellular location">
    <subcellularLocation>
        <location evidence="1">Membrane</location>
        <topology evidence="1">Multi-pass membrane protein</topology>
    </subcellularLocation>
</comment>
<organism evidence="10 11">
    <name type="scientific">Azobacteroides pseudotrichonymphae genomovar. CFP2</name>
    <dbReference type="NCBI Taxonomy" id="511995"/>
    <lineage>
        <taxon>Bacteria</taxon>
        <taxon>Pseudomonadati</taxon>
        <taxon>Bacteroidota</taxon>
        <taxon>Bacteroidia</taxon>
        <taxon>Bacteroidales</taxon>
        <taxon>Candidatus Azobacteroides</taxon>
    </lineage>
</organism>
<feature type="transmembrane region" description="Helical" evidence="8">
    <location>
        <begin position="529"/>
        <end position="548"/>
    </location>
</feature>
<dbReference type="SUPFAM" id="SSF116726">
    <property type="entry name" value="TrkA C-terminal domain-like"/>
    <property type="match status" value="2"/>
</dbReference>
<dbReference type="STRING" id="511995.CFPG_315"/>
<name>B6YQV6_AZOPC</name>
<evidence type="ECO:0000256" key="2">
    <source>
        <dbReference type="ARBA" id="ARBA00005551"/>
    </source>
</evidence>